<comment type="similarity">
    <text evidence="1">Belongs to the multicopper oxidase family.</text>
</comment>
<evidence type="ECO:0000259" key="4">
    <source>
        <dbReference type="Pfam" id="PF07731"/>
    </source>
</evidence>
<dbReference type="Pfam" id="PF07732">
    <property type="entry name" value="Cu-oxidase_3"/>
    <property type="match status" value="1"/>
</dbReference>
<dbReference type="AlphaFoldDB" id="A0AAV9JR34"/>
<organism evidence="6 7">
    <name type="scientific">Oleoguttula mirabilis</name>
    <dbReference type="NCBI Taxonomy" id="1507867"/>
    <lineage>
        <taxon>Eukaryota</taxon>
        <taxon>Fungi</taxon>
        <taxon>Dikarya</taxon>
        <taxon>Ascomycota</taxon>
        <taxon>Pezizomycotina</taxon>
        <taxon>Dothideomycetes</taxon>
        <taxon>Dothideomycetidae</taxon>
        <taxon>Mycosphaerellales</taxon>
        <taxon>Teratosphaeriaceae</taxon>
        <taxon>Oleoguttula</taxon>
    </lineage>
</organism>
<gene>
    <name evidence="6" type="ORF">LTR36_010630</name>
</gene>
<dbReference type="GO" id="GO:0016491">
    <property type="term" value="F:oxidoreductase activity"/>
    <property type="evidence" value="ECO:0007669"/>
    <property type="project" value="InterPro"/>
</dbReference>
<accession>A0AAV9JR34</accession>
<keyword evidence="7" id="KW-1185">Reference proteome</keyword>
<dbReference type="PANTHER" id="PTHR11709">
    <property type="entry name" value="MULTI-COPPER OXIDASE"/>
    <property type="match status" value="1"/>
</dbReference>
<dbReference type="SUPFAM" id="SSF49503">
    <property type="entry name" value="Cupredoxins"/>
    <property type="match status" value="3"/>
</dbReference>
<evidence type="ECO:0000256" key="2">
    <source>
        <dbReference type="ARBA" id="ARBA00023008"/>
    </source>
</evidence>
<reference evidence="6 7" key="1">
    <citation type="submission" date="2021-11" db="EMBL/GenBank/DDBJ databases">
        <title>Black yeast isolated from Biological Soil Crust.</title>
        <authorList>
            <person name="Kurbessoian T."/>
        </authorList>
    </citation>
    <scope>NUCLEOTIDE SEQUENCE [LARGE SCALE GENOMIC DNA]</scope>
    <source>
        <strain evidence="6 7">CCFEE 5522</strain>
    </source>
</reference>
<dbReference type="Gene3D" id="2.60.40.420">
    <property type="entry name" value="Cupredoxins - blue copper proteins"/>
    <property type="match status" value="3"/>
</dbReference>
<evidence type="ECO:0000259" key="3">
    <source>
        <dbReference type="Pfam" id="PF00394"/>
    </source>
</evidence>
<comment type="caution">
    <text evidence="6">The sequence shown here is derived from an EMBL/GenBank/DDBJ whole genome shotgun (WGS) entry which is preliminary data.</text>
</comment>
<protein>
    <recommendedName>
        <fullName evidence="8">Multicopper oxidase</fullName>
    </recommendedName>
</protein>
<dbReference type="InterPro" id="IPR011707">
    <property type="entry name" value="Cu-oxidase-like_N"/>
</dbReference>
<evidence type="ECO:0000313" key="6">
    <source>
        <dbReference type="EMBL" id="KAK4547911.1"/>
    </source>
</evidence>
<dbReference type="CDD" id="cd13854">
    <property type="entry name" value="CuRO_1_MaLCC_like"/>
    <property type="match status" value="1"/>
</dbReference>
<dbReference type="PANTHER" id="PTHR11709:SF145">
    <property type="entry name" value="LCC1"/>
    <property type="match status" value="1"/>
</dbReference>
<proteinExistence type="inferred from homology"/>
<dbReference type="InterPro" id="IPR045087">
    <property type="entry name" value="Cu-oxidase_fam"/>
</dbReference>
<dbReference type="InterPro" id="IPR001117">
    <property type="entry name" value="Cu-oxidase_2nd"/>
</dbReference>
<dbReference type="EMBL" id="JAVFHQ010000009">
    <property type="protein sequence ID" value="KAK4547911.1"/>
    <property type="molecule type" value="Genomic_DNA"/>
</dbReference>
<dbReference type="InterPro" id="IPR008972">
    <property type="entry name" value="Cupredoxin"/>
</dbReference>
<evidence type="ECO:0008006" key="8">
    <source>
        <dbReference type="Google" id="ProtNLM"/>
    </source>
</evidence>
<dbReference type="CDD" id="cd13901">
    <property type="entry name" value="CuRO_3_MaLCC_like"/>
    <property type="match status" value="1"/>
</dbReference>
<evidence type="ECO:0000256" key="1">
    <source>
        <dbReference type="ARBA" id="ARBA00010609"/>
    </source>
</evidence>
<evidence type="ECO:0000313" key="7">
    <source>
        <dbReference type="Proteomes" id="UP001324427"/>
    </source>
</evidence>
<feature type="domain" description="Plastocyanin-like" evidence="3">
    <location>
        <begin position="195"/>
        <end position="368"/>
    </location>
</feature>
<name>A0AAV9JR34_9PEZI</name>
<dbReference type="GO" id="GO:0005507">
    <property type="term" value="F:copper ion binding"/>
    <property type="evidence" value="ECO:0007669"/>
    <property type="project" value="InterPro"/>
</dbReference>
<feature type="domain" description="Plastocyanin-like" evidence="5">
    <location>
        <begin position="69"/>
        <end position="184"/>
    </location>
</feature>
<keyword evidence="2" id="KW-0186">Copper</keyword>
<dbReference type="CDD" id="cd13880">
    <property type="entry name" value="CuRO_2_MaLCC_like"/>
    <property type="match status" value="1"/>
</dbReference>
<dbReference type="InterPro" id="IPR011706">
    <property type="entry name" value="Cu-oxidase_C"/>
</dbReference>
<dbReference type="Pfam" id="PF07731">
    <property type="entry name" value="Cu-oxidase_2"/>
    <property type="match status" value="1"/>
</dbReference>
<dbReference type="Proteomes" id="UP001324427">
    <property type="component" value="Unassembled WGS sequence"/>
</dbReference>
<evidence type="ECO:0000259" key="5">
    <source>
        <dbReference type="Pfam" id="PF07732"/>
    </source>
</evidence>
<sequence>MLYLPHPITNEQQVGDSILGTLCAPYLPQWLDQYPTAPWGNLTTNNSDATVVGDIPITNVTRYYEFTISRGRISADGVLRDVMLINNQFPGPVVEANWGDWIQVIVHNNISNPFEGTSVHWHGQVQKNSPWEDGVPGATQCPIAPGHTYTYKYQAELHGSSWYHAHYSAQFTAGVAGPLIVHGPSALPYDIDLGPVMLSDWYHIPYFSIVADAVGTNLSLIPPTSDSVLINGRGRFNCSDASYSSSDEWLSSNIKSNITWTCVDDAPLSSFRFQAGKTHRIRLMNHGANGVQRFSIDNHNLTVIATDYVPTVPYTTDVVTLGVGQRTDVLVTALGTRDAAIWMRTSAPGGEPCGGSSNPETLAAIYYQDADVTTLPTSSSSASYNSSDCSNDVLTLTTPEFAITPSSNSWTQDLSLTLELNSSGIFEFMVNGQAFHSDFNVPLLPQAAAGNLTFHPEWNVYNFEQNTSIILNLTNNMPLTHPFHLHGHNFYVLAVGEGNGPLGATSEGPNGGPGFTPGATWDGTVVNPTNPMRRDTIIIPPNGYAAIQFELDNPGVWPFHCHVAWHLSGGQAINILYKHEDIPALPYGDVAETCVDWEYYTNHTVVDQIDSGA</sequence>
<feature type="domain" description="Plastocyanin-like" evidence="4">
    <location>
        <begin position="450"/>
        <end position="578"/>
    </location>
</feature>
<dbReference type="Pfam" id="PF00394">
    <property type="entry name" value="Cu-oxidase"/>
    <property type="match status" value="1"/>
</dbReference>